<proteinExistence type="predicted"/>
<dbReference type="OrthoDB" id="412134at2759"/>
<dbReference type="AlphaFoldDB" id="A0A0M0JCZ8"/>
<keyword evidence="2" id="KW-1185">Reference proteome</keyword>
<name>A0A0M0JCZ8_9EUKA</name>
<evidence type="ECO:0000313" key="1">
    <source>
        <dbReference type="EMBL" id="KOO24098.1"/>
    </source>
</evidence>
<comment type="caution">
    <text evidence="1">The sequence shown here is derived from an EMBL/GenBank/DDBJ whole genome shotgun (WGS) entry which is preliminary data.</text>
</comment>
<reference evidence="2" key="1">
    <citation type="journal article" date="2015" name="PLoS Genet.">
        <title>Genome Sequence and Transcriptome Analyses of Chrysochromulina tobin: Metabolic Tools for Enhanced Algal Fitness in the Prominent Order Prymnesiales (Haptophyceae).</title>
        <authorList>
            <person name="Hovde B.T."/>
            <person name="Deodato C.R."/>
            <person name="Hunsperger H.M."/>
            <person name="Ryken S.A."/>
            <person name="Yost W."/>
            <person name="Jha R.K."/>
            <person name="Patterson J."/>
            <person name="Monnat R.J. Jr."/>
            <person name="Barlow S.B."/>
            <person name="Starkenburg S.R."/>
            <person name="Cattolico R.A."/>
        </authorList>
    </citation>
    <scope>NUCLEOTIDE SEQUENCE</scope>
    <source>
        <strain evidence="2">CCMP291</strain>
    </source>
</reference>
<dbReference type="EMBL" id="JWZX01003126">
    <property type="protein sequence ID" value="KOO24098.1"/>
    <property type="molecule type" value="Genomic_DNA"/>
</dbReference>
<dbReference type="Proteomes" id="UP000037460">
    <property type="component" value="Unassembled WGS sequence"/>
</dbReference>
<sequence>MQALVTALATLPAAEPRQQAEVLLIRAFCEEIGDPTLAANATFEGVAAALHAELLLPMRAFHEGIRSMHTTFNGTPIPPKLINAAVRTLLEVTLNGTYSEWRYTNPVGAAQLAGLSAAQIAKWREPTATTYGPLTVHEDAPGELGLWWATKIGGPSHGFDFEGQCLLPLLCNARHKVILVSDPAYPYHPCGRAHFRLLWVHGTEPPRPILWLETINVDFALGHRQDTRAWTPAVLLHAASKAAAMGVGLSVESHLARELGAVVSEHLGGAITEVTQVSDRLVLRPSNGVLEASDYLTDEHDWVQVDEQVTAPLRRAMYAPTAGAAHAAARPTACGVG</sequence>
<protein>
    <submittedName>
        <fullName evidence="1">Uncharacterized protein</fullName>
    </submittedName>
</protein>
<gene>
    <name evidence="1" type="ORF">Ctob_012459</name>
</gene>
<accession>A0A0M0JCZ8</accession>
<evidence type="ECO:0000313" key="2">
    <source>
        <dbReference type="Proteomes" id="UP000037460"/>
    </source>
</evidence>
<organism evidence="1 2">
    <name type="scientific">Chrysochromulina tobinii</name>
    <dbReference type="NCBI Taxonomy" id="1460289"/>
    <lineage>
        <taxon>Eukaryota</taxon>
        <taxon>Haptista</taxon>
        <taxon>Haptophyta</taxon>
        <taxon>Prymnesiophyceae</taxon>
        <taxon>Prymnesiales</taxon>
        <taxon>Chrysochromulinaceae</taxon>
        <taxon>Chrysochromulina</taxon>
    </lineage>
</organism>